<evidence type="ECO:0000256" key="5">
    <source>
        <dbReference type="ARBA" id="ARBA00023315"/>
    </source>
</evidence>
<keyword evidence="9" id="KW-1185">Reference proteome</keyword>
<dbReference type="Gene3D" id="3.40.50.880">
    <property type="match status" value="1"/>
</dbReference>
<comment type="caution">
    <text evidence="8">The sequence shown here is derived from an EMBL/GenBank/DDBJ whole genome shotgun (WGS) entry which is preliminary data.</text>
</comment>
<keyword evidence="3 7" id="KW-0808">Transferase</keyword>
<reference evidence="8 9" key="1">
    <citation type="submission" date="2020-10" db="EMBL/GenBank/DDBJ databases">
        <title>ChiBAC.</title>
        <authorList>
            <person name="Zenner C."/>
            <person name="Hitch T.C.A."/>
            <person name="Clavel T."/>
        </authorList>
    </citation>
    <scope>NUCLEOTIDE SEQUENCE [LARGE SCALE GENOMIC DNA]</scope>
    <source>
        <strain evidence="8 9">DSM 109015</strain>
    </source>
</reference>
<sequence>MPLIIPKELPAYEALASENVFVMRKERAQSQEIRPLRILILNLMPTKIVTETQLARLLANSPLQVQVTFLQTATHPATHTPQEHMKAFYKTFDEVKNERFDGMIITGAPLEDMDYEQVDYWDELCRIMDYTKTNVYSTIHLCWGALAGLYYHFGVRKVHLPQKMFGVFEHRVTRPSNPLVRGFDEVFYAPHSRWAGLNEQDIADCGELRVLARSDIAGPMLLSTDSGRQIFVIGHPEYDKYTLDTEYRRDVAQGKEINVPVNYYPDDDPDREPLFRWRAHGHLLYTNWLNYYVYQNTPYDLAELQALKDFRKERRD</sequence>
<dbReference type="PIRSF" id="PIRSF000450">
    <property type="entry name" value="H_ser_succinyltr"/>
    <property type="match status" value="1"/>
</dbReference>
<accession>A0ABR9R0W1</accession>
<evidence type="ECO:0000256" key="7">
    <source>
        <dbReference type="HAMAP-Rule" id="MF_00295"/>
    </source>
</evidence>
<feature type="binding site" evidence="7">
    <location>
        <position position="163"/>
    </location>
    <ligand>
        <name>substrate</name>
    </ligand>
</feature>
<feature type="site" description="Important for acyl-CoA specificity" evidence="7">
    <location>
        <position position="111"/>
    </location>
</feature>
<keyword evidence="4 7" id="KW-0486">Methionine biosynthesis</keyword>
<keyword evidence="2 7" id="KW-0028">Amino-acid biosynthesis</keyword>
<feature type="active site" description="Proton acceptor" evidence="7">
    <location>
        <position position="235"/>
    </location>
</feature>
<comment type="pathway">
    <text evidence="7">Amino-acid biosynthesis; L-methionine biosynthesis via de novo pathway; O-acetyl-L-homoserine from L-homoserine: step 1/1.</text>
</comment>
<comment type="similarity">
    <text evidence="7">Belongs to the MetA family.</text>
</comment>
<dbReference type="SUPFAM" id="SSF52317">
    <property type="entry name" value="Class I glutamine amidotransferase-like"/>
    <property type="match status" value="1"/>
</dbReference>
<evidence type="ECO:0000256" key="6">
    <source>
        <dbReference type="ARBA" id="ARBA00049043"/>
    </source>
</evidence>
<protein>
    <recommendedName>
        <fullName evidence="7">Homoserine O-acetyltransferase</fullName>
        <shortName evidence="7">HAT</shortName>
        <ecNumber evidence="7">2.3.1.31</ecNumber>
    </recommendedName>
    <alternativeName>
        <fullName evidence="7">Homoserine transacetylase</fullName>
        <shortName evidence="7">HTA</shortName>
    </alternativeName>
</protein>
<evidence type="ECO:0000313" key="9">
    <source>
        <dbReference type="Proteomes" id="UP000768567"/>
    </source>
</evidence>
<gene>
    <name evidence="8" type="primary">metA</name>
    <name evidence="7" type="synonym">metAA</name>
    <name evidence="8" type="ORF">INF35_03075</name>
</gene>
<dbReference type="Pfam" id="PF04204">
    <property type="entry name" value="HTS"/>
    <property type="match status" value="1"/>
</dbReference>
<dbReference type="PANTHER" id="PTHR20919">
    <property type="entry name" value="HOMOSERINE O-SUCCINYLTRANSFERASE"/>
    <property type="match status" value="1"/>
</dbReference>
<dbReference type="PANTHER" id="PTHR20919:SF0">
    <property type="entry name" value="HOMOSERINE O-SUCCINYLTRANSFERASE"/>
    <property type="match status" value="1"/>
</dbReference>
<dbReference type="RefSeq" id="WP_193500054.1">
    <property type="nucleotide sequence ID" value="NZ_JADCKC010000001.1"/>
</dbReference>
<organism evidence="8 9">
    <name type="scientific">Gemmiger gallinarum</name>
    <dbReference type="NCBI Taxonomy" id="2779354"/>
    <lineage>
        <taxon>Bacteria</taxon>
        <taxon>Bacillati</taxon>
        <taxon>Bacillota</taxon>
        <taxon>Clostridia</taxon>
        <taxon>Eubacteriales</taxon>
        <taxon>Gemmiger</taxon>
    </lineage>
</organism>
<dbReference type="InterPro" id="IPR029062">
    <property type="entry name" value="Class_I_gatase-like"/>
</dbReference>
<feature type="site" description="Important for substrate specificity" evidence="7">
    <location>
        <position position="192"/>
    </location>
</feature>
<proteinExistence type="inferred from homology"/>
<feature type="binding site" evidence="7">
    <location>
        <position position="249"/>
    </location>
    <ligand>
        <name>substrate</name>
    </ligand>
</feature>
<feature type="active site" evidence="7">
    <location>
        <position position="237"/>
    </location>
</feature>
<dbReference type="GO" id="GO:0008899">
    <property type="term" value="F:homoserine O-succinyltransferase activity"/>
    <property type="evidence" value="ECO:0007669"/>
    <property type="project" value="UniProtKB-EC"/>
</dbReference>
<evidence type="ECO:0000313" key="8">
    <source>
        <dbReference type="EMBL" id="MBE5036769.1"/>
    </source>
</evidence>
<name>A0ABR9R0W1_9FIRM</name>
<evidence type="ECO:0000256" key="2">
    <source>
        <dbReference type="ARBA" id="ARBA00022605"/>
    </source>
</evidence>
<comment type="catalytic activity">
    <reaction evidence="6 7">
        <text>L-homoserine + acetyl-CoA = O-acetyl-L-homoserine + CoA</text>
        <dbReference type="Rhea" id="RHEA:13701"/>
        <dbReference type="ChEBI" id="CHEBI:57287"/>
        <dbReference type="ChEBI" id="CHEBI:57288"/>
        <dbReference type="ChEBI" id="CHEBI:57476"/>
        <dbReference type="ChEBI" id="CHEBI:57716"/>
        <dbReference type="EC" id="2.3.1.31"/>
    </reaction>
</comment>
<keyword evidence="5 7" id="KW-0012">Acyltransferase</keyword>
<dbReference type="Proteomes" id="UP000768567">
    <property type="component" value="Unassembled WGS sequence"/>
</dbReference>
<evidence type="ECO:0000256" key="3">
    <source>
        <dbReference type="ARBA" id="ARBA00022679"/>
    </source>
</evidence>
<evidence type="ECO:0000256" key="1">
    <source>
        <dbReference type="ARBA" id="ARBA00022490"/>
    </source>
</evidence>
<comment type="caution">
    <text evidence="7">Lacks conserved residue(s) required for the propagation of feature annotation.</text>
</comment>
<dbReference type="HAMAP" id="MF_00295">
    <property type="entry name" value="MetA_acyltransf"/>
    <property type="match status" value="1"/>
</dbReference>
<comment type="subcellular location">
    <subcellularLocation>
        <location evidence="7">Cytoplasm</location>
    </subcellularLocation>
</comment>
<dbReference type="NCBIfam" id="TIGR01001">
    <property type="entry name" value="metA"/>
    <property type="match status" value="1"/>
</dbReference>
<keyword evidence="1 7" id="KW-0963">Cytoplasm</keyword>
<feature type="active site" description="Acyl-thioester intermediate" evidence="7">
    <location>
        <position position="142"/>
    </location>
</feature>
<dbReference type="EMBL" id="JADCKC010000001">
    <property type="protein sequence ID" value="MBE5036769.1"/>
    <property type="molecule type" value="Genomic_DNA"/>
</dbReference>
<dbReference type="InterPro" id="IPR005697">
    <property type="entry name" value="HST_MetA"/>
</dbReference>
<dbReference type="EC" id="2.3.1.31" evidence="7"/>
<feature type="binding site" evidence="7">
    <location>
        <position position="192"/>
    </location>
    <ligand>
        <name>substrate</name>
    </ligand>
</feature>
<evidence type="ECO:0000256" key="4">
    <source>
        <dbReference type="ARBA" id="ARBA00023167"/>
    </source>
</evidence>
<dbReference type="CDD" id="cd03131">
    <property type="entry name" value="GATase1_HTS"/>
    <property type="match status" value="1"/>
</dbReference>
<dbReference type="InterPro" id="IPR033752">
    <property type="entry name" value="MetA_family"/>
</dbReference>
<comment type="function">
    <text evidence="7">Transfers an acetyl group from acetyl-CoA to L-homoserine, forming acetyl-L-homoserine.</text>
</comment>